<evidence type="ECO:0000313" key="2">
    <source>
        <dbReference type="EMBL" id="NRQ43021.1"/>
    </source>
</evidence>
<keyword evidence="1" id="KW-1133">Transmembrane helix</keyword>
<feature type="transmembrane region" description="Helical" evidence="1">
    <location>
        <begin position="180"/>
        <end position="202"/>
    </location>
</feature>
<dbReference type="Proteomes" id="UP000523161">
    <property type="component" value="Unassembled WGS sequence"/>
</dbReference>
<protein>
    <submittedName>
        <fullName evidence="2">Uncharacterized protein</fullName>
    </submittedName>
</protein>
<organism evidence="2 3">
    <name type="scientific">Rheinheimera lutimaris</name>
    <dbReference type="NCBI Taxonomy" id="2740584"/>
    <lineage>
        <taxon>Bacteria</taxon>
        <taxon>Pseudomonadati</taxon>
        <taxon>Pseudomonadota</taxon>
        <taxon>Gammaproteobacteria</taxon>
        <taxon>Chromatiales</taxon>
        <taxon>Chromatiaceae</taxon>
        <taxon>Rheinheimera</taxon>
    </lineage>
</organism>
<feature type="transmembrane region" description="Helical" evidence="1">
    <location>
        <begin position="12"/>
        <end position="30"/>
    </location>
</feature>
<evidence type="ECO:0000256" key="1">
    <source>
        <dbReference type="SAM" id="Phobius"/>
    </source>
</evidence>
<proteinExistence type="predicted"/>
<feature type="transmembrane region" description="Helical" evidence="1">
    <location>
        <begin position="50"/>
        <end position="71"/>
    </location>
</feature>
<keyword evidence="1" id="KW-0812">Transmembrane</keyword>
<gene>
    <name evidence="2" type="ORF">HRH59_10700</name>
</gene>
<keyword evidence="3" id="KW-1185">Reference proteome</keyword>
<reference evidence="2 3" key="1">
    <citation type="submission" date="2020-06" db="EMBL/GenBank/DDBJ databases">
        <title>Rheinheimera sp. nov., a marine bacterium isolated from coastal.</title>
        <authorList>
            <person name="Yu Q."/>
            <person name="Qi Y."/>
            <person name="Pu J."/>
        </authorList>
    </citation>
    <scope>NUCLEOTIDE SEQUENCE [LARGE SCALE GENOMIC DNA]</scope>
    <source>
        <strain evidence="2 3">YQF-2</strain>
    </source>
</reference>
<evidence type="ECO:0000313" key="3">
    <source>
        <dbReference type="Proteomes" id="UP000523161"/>
    </source>
</evidence>
<comment type="caution">
    <text evidence="2">The sequence shown here is derived from an EMBL/GenBank/DDBJ whole genome shotgun (WGS) entry which is preliminary data.</text>
</comment>
<dbReference type="EMBL" id="JABSOD010000009">
    <property type="protein sequence ID" value="NRQ43021.1"/>
    <property type="molecule type" value="Genomic_DNA"/>
</dbReference>
<accession>A0A7Y5EJ48</accession>
<dbReference type="RefSeq" id="WP_173501267.1">
    <property type="nucleotide sequence ID" value="NZ_JABSOD010000009.1"/>
</dbReference>
<sequence>MNNAKKTQIPLKHIVSAVSFFIALTVAVYIAKWGVGFYDSVEKWGQLGDFFGGLLNPVIGFAGVLLLALTLKQNQDAMRDTGEILKHDQLRQSMIAVLQAFKSDLTLKTSYSFNIGDSVFNGSSAAQLCCIYYKLLADKKEQNCDRVYPYLQDALSTTAFTSLYALNKLLDEELDERRKLLLITLIVSYVPVQVIAILYMLIRKNEINSDADHPINKDGVVLTREFIKHCEMDSVLLKCEAEAHRIALKELKEHSVAQPS</sequence>
<name>A0A7Y5EJ48_9GAMM</name>
<keyword evidence="1" id="KW-0472">Membrane</keyword>
<dbReference type="AlphaFoldDB" id="A0A7Y5EJ48"/>